<comment type="subcellular location">
    <subcellularLocation>
        <location evidence="8">Cell membrane</location>
        <topology evidence="8">Multi-pass membrane protein</topology>
    </subcellularLocation>
    <subcellularLocation>
        <location evidence="1">Membrane</location>
        <topology evidence="1">Multi-pass membrane protein</topology>
    </subcellularLocation>
</comment>
<evidence type="ECO:0000313" key="11">
    <source>
        <dbReference type="Proteomes" id="UP000316425"/>
    </source>
</evidence>
<dbReference type="Pfam" id="PF01040">
    <property type="entry name" value="UbiA"/>
    <property type="match status" value="1"/>
</dbReference>
<dbReference type="InterPro" id="IPR044878">
    <property type="entry name" value="UbiA_sf"/>
</dbReference>
<feature type="transmembrane region" description="Helical" evidence="8">
    <location>
        <begin position="158"/>
        <end position="178"/>
    </location>
</feature>
<sequence length="311" mass="34349">MSSDKSIRDALQEKSGFQVWWRMIRPHTLTASFAPVFIGTMIASLETGIHFGLFIAMLLASMLIQAATNMFNEYYDFKKGLDNDQSVGIGGTIVRDGVSPERVRNLAFIFYGIAVLLGFYICLETTFWIAVIGSVSMLFGYLYTGGPIPIAYTPFGELFSGFFMGTVIIGISFFIQTGDVTGELLLLTIPIAVLIGAILLANNIRDLEGDKEHGRKTLAILVGRDNAIRVLAGFFIFAYLCAVIFMAIGMMPIWGLIVFLSAKKAFDAVKTFKENDTPLQMMPAMKYTAQTNTFYGLLYGLSFLLAHVFTL</sequence>
<organism evidence="10 11">
    <name type="scientific">Allobacillus salarius</name>
    <dbReference type="NCBI Taxonomy" id="1955272"/>
    <lineage>
        <taxon>Bacteria</taxon>
        <taxon>Bacillati</taxon>
        <taxon>Bacillota</taxon>
        <taxon>Bacilli</taxon>
        <taxon>Bacillales</taxon>
        <taxon>Bacillaceae</taxon>
        <taxon>Allobacillus</taxon>
    </lineage>
</organism>
<dbReference type="HAMAP" id="MF_01937">
    <property type="entry name" value="MenA_1"/>
    <property type="match status" value="1"/>
</dbReference>
<keyword evidence="5 8" id="KW-0812">Transmembrane</keyword>
<keyword evidence="2 8" id="KW-0474">Menaquinone biosynthesis</keyword>
<dbReference type="GO" id="GO:0009234">
    <property type="term" value="P:menaquinone biosynthetic process"/>
    <property type="evidence" value="ECO:0007669"/>
    <property type="project" value="UniProtKB-UniRule"/>
</dbReference>
<gene>
    <name evidence="8" type="primary">menA</name>
    <name evidence="10" type="ORF">FPQ13_10675</name>
</gene>
<feature type="transmembrane region" description="Helical" evidence="8">
    <location>
        <begin position="184"/>
        <end position="205"/>
    </location>
</feature>
<keyword evidence="3 8" id="KW-1003">Cell membrane</keyword>
<keyword evidence="6 8" id="KW-1133">Transmembrane helix</keyword>
<accession>A0A556PBV1</accession>
<evidence type="ECO:0000256" key="9">
    <source>
        <dbReference type="NCBIfam" id="TIGR00751"/>
    </source>
</evidence>
<dbReference type="PIRSF" id="PIRSF005355">
    <property type="entry name" value="UBIAD1"/>
    <property type="match status" value="1"/>
</dbReference>
<feature type="transmembrane region" description="Helical" evidence="8">
    <location>
        <begin position="28"/>
        <end position="45"/>
    </location>
</feature>
<evidence type="ECO:0000256" key="3">
    <source>
        <dbReference type="ARBA" id="ARBA00022475"/>
    </source>
</evidence>
<feature type="transmembrane region" description="Helical" evidence="8">
    <location>
        <begin position="226"/>
        <end position="247"/>
    </location>
</feature>
<dbReference type="RefSeq" id="WP_144089320.1">
    <property type="nucleotide sequence ID" value="NZ_VMHE01000023.1"/>
</dbReference>
<dbReference type="InterPro" id="IPR004657">
    <property type="entry name" value="MenA"/>
</dbReference>
<keyword evidence="7 8" id="KW-0472">Membrane</keyword>
<evidence type="ECO:0000256" key="7">
    <source>
        <dbReference type="ARBA" id="ARBA00023136"/>
    </source>
</evidence>
<name>A0A556PBV1_9BACI</name>
<dbReference type="GO" id="GO:0042371">
    <property type="term" value="P:vitamin K biosynthetic process"/>
    <property type="evidence" value="ECO:0007669"/>
    <property type="project" value="TreeGrafter"/>
</dbReference>
<dbReference type="EMBL" id="VMHE01000023">
    <property type="protein sequence ID" value="TSJ61846.1"/>
    <property type="molecule type" value="Genomic_DNA"/>
</dbReference>
<dbReference type="OrthoDB" id="9767568at2"/>
<dbReference type="PANTHER" id="PTHR13929:SF0">
    <property type="entry name" value="UBIA PRENYLTRANSFERASE DOMAIN-CONTAINING PROTEIN 1"/>
    <property type="match status" value="1"/>
</dbReference>
<comment type="function">
    <text evidence="8">Conversion of 1,4-dihydroxy-2-naphthoate (DHNA) to demethylmenaquinone (DMK).</text>
</comment>
<evidence type="ECO:0000256" key="5">
    <source>
        <dbReference type="ARBA" id="ARBA00022692"/>
    </source>
</evidence>
<comment type="pathway">
    <text evidence="8">Quinol/quinone metabolism; menaquinone biosynthesis; menaquinol from 1,4-dihydroxy-2-naphthoate: step 1/2.</text>
</comment>
<dbReference type="EC" id="2.5.1.74" evidence="8 9"/>
<comment type="caution">
    <text evidence="10">The sequence shown here is derived from an EMBL/GenBank/DDBJ whole genome shotgun (WGS) entry which is preliminary data.</text>
</comment>
<evidence type="ECO:0000256" key="8">
    <source>
        <dbReference type="HAMAP-Rule" id="MF_01937"/>
    </source>
</evidence>
<keyword evidence="4 8" id="KW-0808">Transferase</keyword>
<evidence type="ECO:0000256" key="2">
    <source>
        <dbReference type="ARBA" id="ARBA00022428"/>
    </source>
</evidence>
<feature type="transmembrane region" description="Helical" evidence="8">
    <location>
        <begin position="293"/>
        <end position="310"/>
    </location>
</feature>
<dbReference type="Gene3D" id="1.10.357.140">
    <property type="entry name" value="UbiA prenyltransferase"/>
    <property type="match status" value="1"/>
</dbReference>
<dbReference type="Proteomes" id="UP000316425">
    <property type="component" value="Unassembled WGS sequence"/>
</dbReference>
<dbReference type="UniPathway" id="UPA00079">
    <property type="reaction ID" value="UER00168"/>
</dbReference>
<dbReference type="CDD" id="cd13962">
    <property type="entry name" value="PT_UbiA_UBIAD1"/>
    <property type="match status" value="1"/>
</dbReference>
<dbReference type="Gene3D" id="1.20.120.1780">
    <property type="entry name" value="UbiA prenyltransferase"/>
    <property type="match status" value="1"/>
</dbReference>
<dbReference type="PANTHER" id="PTHR13929">
    <property type="entry name" value="1,4-DIHYDROXY-2-NAPHTHOATE OCTAPRENYLTRANSFERASE"/>
    <property type="match status" value="1"/>
</dbReference>
<evidence type="ECO:0000256" key="4">
    <source>
        <dbReference type="ARBA" id="ARBA00022679"/>
    </source>
</evidence>
<dbReference type="InterPro" id="IPR026046">
    <property type="entry name" value="UBIAD1"/>
</dbReference>
<comment type="similarity">
    <text evidence="8">Belongs to the MenA family. Type 1 subfamily.</text>
</comment>
<protein>
    <recommendedName>
        <fullName evidence="8 9">1,4-dihydroxy-2-naphthoate octaprenyltransferase</fullName>
        <shortName evidence="8">DHNA-octaprenyltransferase</shortName>
        <ecNumber evidence="8 9">2.5.1.74</ecNumber>
    </recommendedName>
</protein>
<keyword evidence="11" id="KW-1185">Reference proteome</keyword>
<proteinExistence type="inferred from homology"/>
<evidence type="ECO:0000256" key="6">
    <source>
        <dbReference type="ARBA" id="ARBA00022989"/>
    </source>
</evidence>
<evidence type="ECO:0000313" key="10">
    <source>
        <dbReference type="EMBL" id="TSJ61846.1"/>
    </source>
</evidence>
<reference evidence="10 11" key="1">
    <citation type="submission" date="2019-07" db="EMBL/GenBank/DDBJ databases">
        <title>Allobacillus sp. nov. SKP isolated from shrimp paste of Euphausiacea.</title>
        <authorList>
            <person name="Kanchanasin P."/>
            <person name="Tanasupawat S."/>
            <person name="Shi W."/>
            <person name="Wu L."/>
            <person name="Ma J."/>
        </authorList>
    </citation>
    <scope>NUCLEOTIDE SEQUENCE [LARGE SCALE GENOMIC DNA]</scope>
    <source>
        <strain evidence="10 11">SKP4-8</strain>
    </source>
</reference>
<dbReference type="NCBIfam" id="TIGR00751">
    <property type="entry name" value="menA"/>
    <property type="match status" value="1"/>
</dbReference>
<comment type="catalytic activity">
    <reaction evidence="8">
        <text>an all-trans-polyprenyl diphosphate + 1,4-dihydroxy-2-naphthoate + H(+) = a 2-demethylmenaquinol + CO2 + diphosphate</text>
        <dbReference type="Rhea" id="RHEA:26478"/>
        <dbReference type="Rhea" id="RHEA-COMP:9563"/>
        <dbReference type="Rhea" id="RHEA-COMP:9564"/>
        <dbReference type="ChEBI" id="CHEBI:11173"/>
        <dbReference type="ChEBI" id="CHEBI:15378"/>
        <dbReference type="ChEBI" id="CHEBI:16526"/>
        <dbReference type="ChEBI" id="CHEBI:33019"/>
        <dbReference type="ChEBI" id="CHEBI:55437"/>
        <dbReference type="ChEBI" id="CHEBI:58914"/>
        <dbReference type="EC" id="2.5.1.74"/>
    </reaction>
</comment>
<dbReference type="AlphaFoldDB" id="A0A556PBV1"/>
<dbReference type="FunFam" id="1.10.357.140:FF:000007">
    <property type="entry name" value="1,4-dihydroxy-2-naphthoate octaprenyltransferase"/>
    <property type="match status" value="1"/>
</dbReference>
<dbReference type="GO" id="GO:0005886">
    <property type="term" value="C:plasma membrane"/>
    <property type="evidence" value="ECO:0007669"/>
    <property type="project" value="UniProtKB-SubCell"/>
</dbReference>
<dbReference type="GO" id="GO:0046428">
    <property type="term" value="F:1,4-dihydroxy-2-naphthoate polyprenyltransferase activity"/>
    <property type="evidence" value="ECO:0007669"/>
    <property type="project" value="UniProtKB-UniRule"/>
</dbReference>
<evidence type="ECO:0000256" key="1">
    <source>
        <dbReference type="ARBA" id="ARBA00004141"/>
    </source>
</evidence>
<dbReference type="NCBIfam" id="NF004749">
    <property type="entry name" value="PRK06080.1-1"/>
    <property type="match status" value="1"/>
</dbReference>
<feature type="transmembrane region" description="Helical" evidence="8">
    <location>
        <begin position="51"/>
        <end position="71"/>
    </location>
</feature>
<dbReference type="InterPro" id="IPR000537">
    <property type="entry name" value="UbiA_prenyltransferase"/>
</dbReference>